<sequence length="258" mass="31077">MNWKNWFDNFVTRVPLRRHLRYRLAKRARETIRNVYRICLKFYRLKILKDPFTIAVNQWFKDDGDSTLRLDYPLTENSIVLDIGGYLGEWSHKISELYNPYILIFESVPEYYSKIVRRFKSNPKASVYSFGLSDRDMVTKMSILRDSSSVYKNEGNCIDIQLKDIARFLKKENIERIDLIKINIEGGEYSLLKRMIDKHIVEKCQDIQVQFHHFYPNAEQLRSEIREFIKKTHILIYDYPFVWENWRKSGVSEFCETE</sequence>
<evidence type="ECO:0000313" key="2">
    <source>
        <dbReference type="EMBL" id="GAH33035.1"/>
    </source>
</evidence>
<organism evidence="2">
    <name type="scientific">marine sediment metagenome</name>
    <dbReference type="NCBI Taxonomy" id="412755"/>
    <lineage>
        <taxon>unclassified sequences</taxon>
        <taxon>metagenomes</taxon>
        <taxon>ecological metagenomes</taxon>
    </lineage>
</organism>
<reference evidence="2" key="1">
    <citation type="journal article" date="2014" name="Front. Microbiol.">
        <title>High frequency of phylogenetically diverse reductive dehalogenase-homologous genes in deep subseafloor sedimentary metagenomes.</title>
        <authorList>
            <person name="Kawai M."/>
            <person name="Futagami T."/>
            <person name="Toyoda A."/>
            <person name="Takaki Y."/>
            <person name="Nishi S."/>
            <person name="Hori S."/>
            <person name="Arai W."/>
            <person name="Tsubouchi T."/>
            <person name="Morono Y."/>
            <person name="Uchiyama I."/>
            <person name="Ito T."/>
            <person name="Fujiyama A."/>
            <person name="Inagaki F."/>
            <person name="Takami H."/>
        </authorList>
    </citation>
    <scope>NUCLEOTIDE SEQUENCE</scope>
    <source>
        <strain evidence="2">Expedition CK06-06</strain>
    </source>
</reference>
<dbReference type="Gene3D" id="3.40.50.150">
    <property type="entry name" value="Vaccinia Virus protein VP39"/>
    <property type="match status" value="1"/>
</dbReference>
<dbReference type="InterPro" id="IPR029063">
    <property type="entry name" value="SAM-dependent_MTases_sf"/>
</dbReference>
<dbReference type="SUPFAM" id="SSF53335">
    <property type="entry name" value="S-adenosyl-L-methionine-dependent methyltransferases"/>
    <property type="match status" value="1"/>
</dbReference>
<dbReference type="EMBL" id="BARU01007812">
    <property type="protein sequence ID" value="GAH33035.1"/>
    <property type="molecule type" value="Genomic_DNA"/>
</dbReference>
<dbReference type="AlphaFoldDB" id="X1FKJ6"/>
<evidence type="ECO:0000259" key="1">
    <source>
        <dbReference type="Pfam" id="PF05050"/>
    </source>
</evidence>
<name>X1FKJ6_9ZZZZ</name>
<dbReference type="InterPro" id="IPR006342">
    <property type="entry name" value="FkbM_mtfrase"/>
</dbReference>
<feature type="domain" description="Methyltransferase FkbM" evidence="1">
    <location>
        <begin position="82"/>
        <end position="229"/>
    </location>
</feature>
<accession>X1FKJ6</accession>
<comment type="caution">
    <text evidence="2">The sequence shown here is derived from an EMBL/GenBank/DDBJ whole genome shotgun (WGS) entry which is preliminary data.</text>
</comment>
<proteinExistence type="predicted"/>
<gene>
    <name evidence="2" type="ORF">S03H2_15373</name>
</gene>
<protein>
    <recommendedName>
        <fullName evidence="1">Methyltransferase FkbM domain-containing protein</fullName>
    </recommendedName>
</protein>
<dbReference type="Pfam" id="PF05050">
    <property type="entry name" value="Methyltransf_21"/>
    <property type="match status" value="1"/>
</dbReference>
<dbReference type="NCBIfam" id="TIGR01444">
    <property type="entry name" value="fkbM_fam"/>
    <property type="match status" value="1"/>
</dbReference>